<dbReference type="InterPro" id="IPR034751">
    <property type="entry name" value="Yippee"/>
</dbReference>
<dbReference type="PANTHER" id="PTHR13848">
    <property type="entry name" value="PROTEIN YIPPEE-LIKE CG15309-RELATED"/>
    <property type="match status" value="1"/>
</dbReference>
<sequence length="78" mass="9091">SFPRRAWPRPSFPKGSQHIPGEAREARHVTGRHVMRDAQCVGCEVGIGWVYDKEWEESQRYKEGMNIFEMELVISKES</sequence>
<dbReference type="InterPro" id="IPR039058">
    <property type="entry name" value="Yippee_fam"/>
</dbReference>
<feature type="domain" description="Yippee" evidence="2">
    <location>
        <begin position="1"/>
        <end position="77"/>
    </location>
</feature>
<reference evidence="3 4" key="1">
    <citation type="journal article" date="2019" name="Mol. Biol. Evol.">
        <title>Blast fungal genomes show frequent chromosomal changes, gene gains and losses, and effector gene turnover.</title>
        <authorList>
            <person name="Gomez Luciano L.B."/>
            <person name="Jason Tsai I."/>
            <person name="Chuma I."/>
            <person name="Tosa Y."/>
            <person name="Chen Y.H."/>
            <person name="Li J.Y."/>
            <person name="Li M.Y."/>
            <person name="Jade Lu M.Y."/>
            <person name="Nakayashiki H."/>
            <person name="Li W.H."/>
        </authorList>
    </citation>
    <scope>NUCLEOTIDE SEQUENCE [LARGE SCALE GENOMIC DNA]</scope>
    <source>
        <strain evidence="3 4">NI907</strain>
    </source>
</reference>
<dbReference type="GeneID" id="41966148"/>
<evidence type="ECO:0000313" key="4">
    <source>
        <dbReference type="RefSeq" id="XP_030976772.1"/>
    </source>
</evidence>
<dbReference type="KEGG" id="pgri:PgNI_11273"/>
<dbReference type="PROSITE" id="PS51792">
    <property type="entry name" value="YIPPEE"/>
    <property type="match status" value="1"/>
</dbReference>
<dbReference type="AlphaFoldDB" id="A0A6P8APE5"/>
<accession>A0A6P8APE5</accession>
<reference evidence="4" key="3">
    <citation type="submission" date="2025-08" db="UniProtKB">
        <authorList>
            <consortium name="RefSeq"/>
        </authorList>
    </citation>
    <scope>IDENTIFICATION</scope>
    <source>
        <strain evidence="4">NI907</strain>
    </source>
</reference>
<gene>
    <name evidence="4" type="ORF">PgNI_11273</name>
</gene>
<organism evidence="3 4">
    <name type="scientific">Pyricularia grisea</name>
    <name type="common">Crabgrass-specific blast fungus</name>
    <name type="synonym">Magnaporthe grisea</name>
    <dbReference type="NCBI Taxonomy" id="148305"/>
    <lineage>
        <taxon>Eukaryota</taxon>
        <taxon>Fungi</taxon>
        <taxon>Dikarya</taxon>
        <taxon>Ascomycota</taxon>
        <taxon>Pezizomycotina</taxon>
        <taxon>Sordariomycetes</taxon>
        <taxon>Sordariomycetidae</taxon>
        <taxon>Magnaporthales</taxon>
        <taxon>Pyriculariaceae</taxon>
        <taxon>Pyricularia</taxon>
    </lineage>
</organism>
<reference evidence="4" key="2">
    <citation type="submission" date="2019-10" db="EMBL/GenBank/DDBJ databases">
        <authorList>
            <consortium name="NCBI Genome Project"/>
        </authorList>
    </citation>
    <scope>NUCLEOTIDE SEQUENCE</scope>
    <source>
        <strain evidence="4">NI907</strain>
    </source>
</reference>
<evidence type="ECO:0000313" key="3">
    <source>
        <dbReference type="Proteomes" id="UP000515153"/>
    </source>
</evidence>
<name>A0A6P8APE5_PYRGI</name>
<dbReference type="Proteomes" id="UP000515153">
    <property type="component" value="Chromosome VI"/>
</dbReference>
<dbReference type="RefSeq" id="XP_030976772.1">
    <property type="nucleotide sequence ID" value="XM_031131243.1"/>
</dbReference>
<evidence type="ECO:0000256" key="1">
    <source>
        <dbReference type="SAM" id="MobiDB-lite"/>
    </source>
</evidence>
<evidence type="ECO:0000259" key="2">
    <source>
        <dbReference type="PROSITE" id="PS51792"/>
    </source>
</evidence>
<feature type="region of interest" description="Disordered" evidence="1">
    <location>
        <begin position="1"/>
        <end position="27"/>
    </location>
</feature>
<keyword evidence="3" id="KW-1185">Reference proteome</keyword>
<protein>
    <recommendedName>
        <fullName evidence="2">Yippee domain-containing protein</fullName>
    </recommendedName>
</protein>
<feature type="non-terminal residue" evidence="4">
    <location>
        <position position="1"/>
    </location>
</feature>
<proteinExistence type="predicted"/>